<evidence type="ECO:0000313" key="2">
    <source>
        <dbReference type="Proteomes" id="UP000215616"/>
    </source>
</evidence>
<dbReference type="Proteomes" id="UP000215616">
    <property type="component" value="Unassembled WGS sequence"/>
</dbReference>
<sequence length="39" mass="4019">MAVRLILICTLLSLAALSVMVEGHRPPSMTARAPVATAG</sequence>
<dbReference type="AlphaFoldDB" id="A0A258CQ02"/>
<proteinExistence type="predicted"/>
<evidence type="ECO:0000313" key="1">
    <source>
        <dbReference type="EMBL" id="OYW97112.1"/>
    </source>
</evidence>
<dbReference type="EMBL" id="NCDQ01000715">
    <property type="protein sequence ID" value="OYW97112.1"/>
    <property type="molecule type" value="Genomic_DNA"/>
</dbReference>
<protein>
    <submittedName>
        <fullName evidence="1">Uncharacterized protein</fullName>
    </submittedName>
</protein>
<gene>
    <name evidence="1" type="ORF">B7Z12_22145</name>
</gene>
<name>A0A258CQ02_CAUVI</name>
<reference evidence="1 2" key="1">
    <citation type="submission" date="2017-03" db="EMBL/GenBank/DDBJ databases">
        <title>Lifting the veil on microbial sulfur biogeochemistry in mining wastewaters.</title>
        <authorList>
            <person name="Kantor R.S."/>
            <person name="Colenbrander Nelson T."/>
            <person name="Marshall S."/>
            <person name="Bennett D."/>
            <person name="Apte S."/>
            <person name="Camacho D."/>
            <person name="Thomas B.C."/>
            <person name="Warren L.A."/>
            <person name="Banfield J.F."/>
        </authorList>
    </citation>
    <scope>NUCLEOTIDE SEQUENCE [LARGE SCALE GENOMIC DNA]</scope>
    <source>
        <strain evidence="1">32-67-7</strain>
    </source>
</reference>
<organism evidence="1 2">
    <name type="scientific">Caulobacter vibrioides</name>
    <name type="common">Caulobacter crescentus</name>
    <dbReference type="NCBI Taxonomy" id="155892"/>
    <lineage>
        <taxon>Bacteria</taxon>
        <taxon>Pseudomonadati</taxon>
        <taxon>Pseudomonadota</taxon>
        <taxon>Alphaproteobacteria</taxon>
        <taxon>Caulobacterales</taxon>
        <taxon>Caulobacteraceae</taxon>
        <taxon>Caulobacter</taxon>
    </lineage>
</organism>
<comment type="caution">
    <text evidence="1">The sequence shown here is derived from an EMBL/GenBank/DDBJ whole genome shotgun (WGS) entry which is preliminary data.</text>
</comment>
<accession>A0A258CQ02</accession>